<dbReference type="PANTHER" id="PTHR35317:SF23">
    <property type="entry name" value="OS04G0629600 PROTEIN"/>
    <property type="match status" value="1"/>
</dbReference>
<evidence type="ECO:0000313" key="1">
    <source>
        <dbReference type="EMBL" id="MCI42175.1"/>
    </source>
</evidence>
<proteinExistence type="predicted"/>
<dbReference type="Proteomes" id="UP000265520">
    <property type="component" value="Unassembled WGS sequence"/>
</dbReference>
<comment type="caution">
    <text evidence="1">The sequence shown here is derived from an EMBL/GenBank/DDBJ whole genome shotgun (WGS) entry which is preliminary data.</text>
</comment>
<accession>A0A392S2R1</accession>
<name>A0A392S2R1_9FABA</name>
<dbReference type="AlphaFoldDB" id="A0A392S2R1"/>
<organism evidence="1 2">
    <name type="scientific">Trifolium medium</name>
    <dbReference type="NCBI Taxonomy" id="97028"/>
    <lineage>
        <taxon>Eukaryota</taxon>
        <taxon>Viridiplantae</taxon>
        <taxon>Streptophyta</taxon>
        <taxon>Embryophyta</taxon>
        <taxon>Tracheophyta</taxon>
        <taxon>Spermatophyta</taxon>
        <taxon>Magnoliopsida</taxon>
        <taxon>eudicotyledons</taxon>
        <taxon>Gunneridae</taxon>
        <taxon>Pentapetalae</taxon>
        <taxon>rosids</taxon>
        <taxon>fabids</taxon>
        <taxon>Fabales</taxon>
        <taxon>Fabaceae</taxon>
        <taxon>Papilionoideae</taxon>
        <taxon>50 kb inversion clade</taxon>
        <taxon>NPAAA clade</taxon>
        <taxon>Hologalegina</taxon>
        <taxon>IRL clade</taxon>
        <taxon>Trifolieae</taxon>
        <taxon>Trifolium</taxon>
    </lineage>
</organism>
<keyword evidence="2" id="KW-1185">Reference proteome</keyword>
<dbReference type="Pfam" id="PF14223">
    <property type="entry name" value="Retrotran_gag_2"/>
    <property type="match status" value="1"/>
</dbReference>
<dbReference type="EMBL" id="LXQA010301301">
    <property type="protein sequence ID" value="MCI42175.1"/>
    <property type="molecule type" value="Genomic_DNA"/>
</dbReference>
<sequence>FIIHQSVSPDIFEKVGDCESAKQAWDILATAYAGDQKVKKVKLQTLRSKFAQLQMEEKETLQ</sequence>
<dbReference type="PANTHER" id="PTHR35317">
    <property type="entry name" value="OS04G0629600 PROTEIN"/>
    <property type="match status" value="1"/>
</dbReference>
<protein>
    <submittedName>
        <fullName evidence="1">Retrovirus-related pol polyprotein from transposon TNT 1-94</fullName>
    </submittedName>
</protein>
<reference evidence="1 2" key="1">
    <citation type="journal article" date="2018" name="Front. Plant Sci.">
        <title>Red Clover (Trifolium pratense) and Zigzag Clover (T. medium) - A Picture of Genomic Similarities and Differences.</title>
        <authorList>
            <person name="Dluhosova J."/>
            <person name="Istvanek J."/>
            <person name="Nedelnik J."/>
            <person name="Repkova J."/>
        </authorList>
    </citation>
    <scope>NUCLEOTIDE SEQUENCE [LARGE SCALE GENOMIC DNA]</scope>
    <source>
        <strain evidence="2">cv. 10/8</strain>
        <tissue evidence="1">Leaf</tissue>
    </source>
</reference>
<feature type="non-terminal residue" evidence="1">
    <location>
        <position position="1"/>
    </location>
</feature>
<evidence type="ECO:0000313" key="2">
    <source>
        <dbReference type="Proteomes" id="UP000265520"/>
    </source>
</evidence>